<dbReference type="Proteomes" id="UP000002077">
    <property type="component" value="Chromosome"/>
</dbReference>
<reference evidence="1 2" key="1">
    <citation type="journal article" date="2010" name="BMC Genomics">
        <title>Complete genome sequence and lifestyle of black-pigmented Corynebacterium aurimucosum ATCC 700975 (formerly C. nigricans CN-1) isolated from a vaginal swab of a woman with spontaneous abortion.</title>
        <authorList>
            <person name="Trost E."/>
            <person name="Gotker S."/>
            <person name="Schneider J."/>
            <person name="Schneiker-Bekel S."/>
            <person name="Szczepanowski R."/>
            <person name="Tilker A."/>
            <person name="Viehoever P."/>
            <person name="Arnold W."/>
            <person name="Bekel T."/>
            <person name="Blom J."/>
            <person name="Gartemann K.H."/>
            <person name="Linke B."/>
            <person name="Goesmann A."/>
            <person name="Puhler A."/>
            <person name="Shukla S.K."/>
            <person name="Tauch A."/>
        </authorList>
    </citation>
    <scope>NUCLEOTIDE SEQUENCE [LARGE SCALE GENOMIC DNA]</scope>
    <source>
        <strain evidence="2">ATCC 700975 / DSM 44827 / CIP 107346 / CN-1</strain>
    </source>
</reference>
<proteinExistence type="predicted"/>
<sequence length="35" mass="4234">MHWWNTKRLHEALDYATPQEVETEYYLTQPINTGP</sequence>
<dbReference type="HOGENOM" id="CLU_3326925_0_0_11"/>
<evidence type="ECO:0000313" key="1">
    <source>
        <dbReference type="EMBL" id="ACP31645.1"/>
    </source>
</evidence>
<dbReference type="EMBL" id="CP001601">
    <property type="protein sequence ID" value="ACP31645.1"/>
    <property type="molecule type" value="Genomic_DNA"/>
</dbReference>
<accession>C3PIY7</accession>
<organism evidence="1 2">
    <name type="scientific">Corynebacterium aurimucosum (strain ATCC 700975 / DSM 44827 / CIP 107346 / CN-1)</name>
    <name type="common">Corynebacterium nigricans</name>
    <dbReference type="NCBI Taxonomy" id="548476"/>
    <lineage>
        <taxon>Bacteria</taxon>
        <taxon>Bacillati</taxon>
        <taxon>Actinomycetota</taxon>
        <taxon>Actinomycetes</taxon>
        <taxon>Mycobacteriales</taxon>
        <taxon>Corynebacteriaceae</taxon>
        <taxon>Corynebacterium</taxon>
    </lineage>
</organism>
<protein>
    <submittedName>
        <fullName evidence="1">Putative transposase</fullName>
    </submittedName>
</protein>
<dbReference type="AlphaFoldDB" id="C3PIY7"/>
<gene>
    <name evidence="1" type="ordered locus">cauri_0046</name>
</gene>
<name>C3PIY7_CORA7</name>
<evidence type="ECO:0000313" key="2">
    <source>
        <dbReference type="Proteomes" id="UP000002077"/>
    </source>
</evidence>
<keyword evidence="2" id="KW-1185">Reference proteome</keyword>
<dbReference type="eggNOG" id="ENOG5030JH8">
    <property type="taxonomic scope" value="Bacteria"/>
</dbReference>
<dbReference type="STRING" id="548476.cauri_0046"/>
<dbReference type="KEGG" id="car:cauri_0046"/>